<name>A0A1I2TGR3_9FIRM</name>
<reference evidence="2" key="1">
    <citation type="submission" date="2016-10" db="EMBL/GenBank/DDBJ databases">
        <authorList>
            <person name="Varghese N."/>
            <person name="Submissions S."/>
        </authorList>
    </citation>
    <scope>NUCLEOTIDE SEQUENCE [LARGE SCALE GENOMIC DNA]</scope>
    <source>
        <strain evidence="2">DSM 17038</strain>
    </source>
</reference>
<keyword evidence="2" id="KW-1185">Reference proteome</keyword>
<sequence>MTTENNKSFSNRTANLQIRFSEFDLPPMQDLLIIGRRAPIGPEATRRMIEALAPGQYEVILIENSDIEAIAVKTSLFNWMPRDMLIKTILEEGMKFTSAQSLIKAKLEISVSVFKEVDINV</sequence>
<dbReference type="STRING" id="341036.SAMN05660649_02247"/>
<accession>A0A1I2TGR3</accession>
<proteinExistence type="predicted"/>
<protein>
    <submittedName>
        <fullName evidence="1">Uncharacterized protein</fullName>
    </submittedName>
</protein>
<dbReference type="RefSeq" id="WP_092471462.1">
    <property type="nucleotide sequence ID" value="NZ_FOOX01000007.1"/>
</dbReference>
<evidence type="ECO:0000313" key="2">
    <source>
        <dbReference type="Proteomes" id="UP000199337"/>
    </source>
</evidence>
<organism evidence="1 2">
    <name type="scientific">Desulfotruncus arcticus DSM 17038</name>
    <dbReference type="NCBI Taxonomy" id="1121424"/>
    <lineage>
        <taxon>Bacteria</taxon>
        <taxon>Bacillati</taxon>
        <taxon>Bacillota</taxon>
        <taxon>Clostridia</taxon>
        <taxon>Eubacteriales</taxon>
        <taxon>Desulfallaceae</taxon>
        <taxon>Desulfotruncus</taxon>
    </lineage>
</organism>
<dbReference type="EMBL" id="FOOX01000007">
    <property type="protein sequence ID" value="SFG64053.1"/>
    <property type="molecule type" value="Genomic_DNA"/>
</dbReference>
<dbReference type="AlphaFoldDB" id="A0A1I2TGR3"/>
<evidence type="ECO:0000313" key="1">
    <source>
        <dbReference type="EMBL" id="SFG64053.1"/>
    </source>
</evidence>
<dbReference type="OrthoDB" id="678645at2"/>
<dbReference type="Proteomes" id="UP000199337">
    <property type="component" value="Unassembled WGS sequence"/>
</dbReference>
<gene>
    <name evidence="1" type="ORF">SAMN05660649_02247</name>
</gene>